<protein>
    <submittedName>
        <fullName evidence="1">Uncharacterized protein</fullName>
    </submittedName>
</protein>
<evidence type="ECO:0000313" key="1">
    <source>
        <dbReference type="EMBL" id="MFA0813467.1"/>
    </source>
</evidence>
<keyword evidence="2" id="KW-1185">Reference proteome</keyword>
<dbReference type="EMBL" id="JBGMEK010000097">
    <property type="protein sequence ID" value="MFA0813467.1"/>
    <property type="molecule type" value="Genomic_DNA"/>
</dbReference>
<dbReference type="Proteomes" id="UP001569428">
    <property type="component" value="Unassembled WGS sequence"/>
</dbReference>
<proteinExistence type="predicted"/>
<accession>A0ABV4P628</accession>
<organism evidence="1 2">
    <name type="scientific">Microbulbifer epialgicus</name>
    <dbReference type="NCBI Taxonomy" id="393907"/>
    <lineage>
        <taxon>Bacteria</taxon>
        <taxon>Pseudomonadati</taxon>
        <taxon>Pseudomonadota</taxon>
        <taxon>Gammaproteobacteria</taxon>
        <taxon>Cellvibrionales</taxon>
        <taxon>Microbulbiferaceae</taxon>
        <taxon>Microbulbifer</taxon>
    </lineage>
</organism>
<dbReference type="RefSeq" id="WP_371841279.1">
    <property type="nucleotide sequence ID" value="NZ_JBGMEK010000097.1"/>
</dbReference>
<reference evidence="1 2" key="1">
    <citation type="submission" date="2024-08" db="EMBL/GenBank/DDBJ databases">
        <authorList>
            <person name="Ishaq N."/>
        </authorList>
    </citation>
    <scope>NUCLEOTIDE SEQUENCE [LARGE SCALE GENOMIC DNA]</scope>
    <source>
        <strain evidence="1 2">DSM 18651</strain>
    </source>
</reference>
<sequence>MRATVTQKSEIATSEAPAVAVLECVIVVIDDQSNVQTDGAGDLMQSVYVATKTLQPDSGQPLNVADHVADLVTDCIVEVVNRLALHSSIAAMAIPRG</sequence>
<gene>
    <name evidence="1" type="ORF">ACCI49_21470</name>
</gene>
<name>A0ABV4P628_9GAMM</name>
<evidence type="ECO:0000313" key="2">
    <source>
        <dbReference type="Proteomes" id="UP001569428"/>
    </source>
</evidence>
<comment type="caution">
    <text evidence="1">The sequence shown here is derived from an EMBL/GenBank/DDBJ whole genome shotgun (WGS) entry which is preliminary data.</text>
</comment>